<dbReference type="EMBL" id="JARUPT010001082">
    <property type="protein sequence ID" value="KAK0367796.1"/>
    <property type="molecule type" value="Genomic_DNA"/>
</dbReference>
<dbReference type="Proteomes" id="UP001169217">
    <property type="component" value="Unassembled WGS sequence"/>
</dbReference>
<proteinExistence type="predicted"/>
<accession>A0ABQ9P837</accession>
<comment type="caution">
    <text evidence="2">The sequence shown here is derived from an EMBL/GenBank/DDBJ whole genome shotgun (WGS) entry which is preliminary data.</text>
</comment>
<keyword evidence="3" id="KW-1185">Reference proteome</keyword>
<protein>
    <submittedName>
        <fullName evidence="2">Uncharacterized protein</fullName>
    </submittedName>
</protein>
<feature type="region of interest" description="Disordered" evidence="1">
    <location>
        <begin position="1"/>
        <end position="45"/>
    </location>
</feature>
<sequence length="145" mass="16424">DTCWPTHTTRRRTERSRLPCRDQAASTKPGPGLARRRRTDTASAPKMAADMTYKYIRPGETKDSAGSTRAVYGFFDRAGSLRRRADIGQYAIPVDLGTSSGSALVTHEQVEYSSRFRGLTHRQVRKEFHYQLGRKLCSQTADWEI</sequence>
<evidence type="ECO:0000313" key="3">
    <source>
        <dbReference type="Proteomes" id="UP001169217"/>
    </source>
</evidence>
<organism evidence="2 3">
    <name type="scientific">Colletotrichum limetticola</name>
    <dbReference type="NCBI Taxonomy" id="1209924"/>
    <lineage>
        <taxon>Eukaryota</taxon>
        <taxon>Fungi</taxon>
        <taxon>Dikarya</taxon>
        <taxon>Ascomycota</taxon>
        <taxon>Pezizomycotina</taxon>
        <taxon>Sordariomycetes</taxon>
        <taxon>Hypocreomycetidae</taxon>
        <taxon>Glomerellales</taxon>
        <taxon>Glomerellaceae</taxon>
        <taxon>Colletotrichum</taxon>
        <taxon>Colletotrichum acutatum species complex</taxon>
    </lineage>
</organism>
<feature type="non-terminal residue" evidence="2">
    <location>
        <position position="1"/>
    </location>
</feature>
<name>A0ABQ9P837_9PEZI</name>
<reference evidence="2" key="1">
    <citation type="submission" date="2023-04" db="EMBL/GenBank/DDBJ databases">
        <title>Colletotrichum limetticola genome sequence.</title>
        <authorList>
            <person name="Baroncelli R."/>
        </authorList>
    </citation>
    <scope>NUCLEOTIDE SEQUENCE</scope>
    <source>
        <strain evidence="2">KLA-Anderson</strain>
    </source>
</reference>
<evidence type="ECO:0000256" key="1">
    <source>
        <dbReference type="SAM" id="MobiDB-lite"/>
    </source>
</evidence>
<gene>
    <name evidence="2" type="ORF">CLIM01_14845</name>
</gene>
<evidence type="ECO:0000313" key="2">
    <source>
        <dbReference type="EMBL" id="KAK0367796.1"/>
    </source>
</evidence>